<feature type="region of interest" description="Disordered" evidence="1">
    <location>
        <begin position="448"/>
        <end position="493"/>
    </location>
</feature>
<accession>A0A446B8K9</accession>
<dbReference type="Proteomes" id="UP000289323">
    <property type="component" value="Unassembled WGS sequence"/>
</dbReference>
<dbReference type="Gene3D" id="4.10.280.10">
    <property type="entry name" value="Helix-loop-helix DNA-binding domain"/>
    <property type="match status" value="1"/>
</dbReference>
<feature type="compositionally biased region" description="Polar residues" evidence="1">
    <location>
        <begin position="42"/>
        <end position="61"/>
    </location>
</feature>
<protein>
    <submittedName>
        <fullName evidence="3">54fc86e1-e77c-48da-81be-2d7d2ab3e00e</fullName>
    </submittedName>
</protein>
<dbReference type="PANTHER" id="PTHR46266:SF4">
    <property type="entry name" value="TRANSCRIPTION FACTOR TT8"/>
    <property type="match status" value="1"/>
</dbReference>
<feature type="compositionally biased region" description="Low complexity" evidence="1">
    <location>
        <begin position="554"/>
        <end position="565"/>
    </location>
</feature>
<reference evidence="3 4" key="1">
    <citation type="submission" date="2018-04" db="EMBL/GenBank/DDBJ databases">
        <authorList>
            <person name="Huttner S."/>
            <person name="Dainat J."/>
        </authorList>
    </citation>
    <scope>NUCLEOTIDE SEQUENCE [LARGE SCALE GENOMIC DNA]</scope>
</reference>
<evidence type="ECO:0000256" key="1">
    <source>
        <dbReference type="SAM" id="MobiDB-lite"/>
    </source>
</evidence>
<proteinExistence type="predicted"/>
<dbReference type="SUPFAM" id="SSF47459">
    <property type="entry name" value="HLH, helix-loop-helix DNA-binding domain"/>
    <property type="match status" value="1"/>
</dbReference>
<dbReference type="GO" id="GO:0046983">
    <property type="term" value="F:protein dimerization activity"/>
    <property type="evidence" value="ECO:0007669"/>
    <property type="project" value="InterPro"/>
</dbReference>
<dbReference type="CDD" id="cd00083">
    <property type="entry name" value="bHLH_SF"/>
    <property type="match status" value="1"/>
</dbReference>
<dbReference type="EMBL" id="OUUZ01000001">
    <property type="protein sequence ID" value="SPQ18850.1"/>
    <property type="molecule type" value="Genomic_DNA"/>
</dbReference>
<feature type="region of interest" description="Disordered" evidence="1">
    <location>
        <begin position="1"/>
        <end position="22"/>
    </location>
</feature>
<dbReference type="InterPro" id="IPR036638">
    <property type="entry name" value="HLH_DNA-bd_sf"/>
</dbReference>
<feature type="compositionally biased region" description="Polar residues" evidence="1">
    <location>
        <begin position="1"/>
        <end position="16"/>
    </location>
</feature>
<evidence type="ECO:0000313" key="3">
    <source>
        <dbReference type="EMBL" id="SPQ18850.1"/>
    </source>
</evidence>
<feature type="region of interest" description="Disordered" evidence="1">
    <location>
        <begin position="210"/>
        <end position="288"/>
    </location>
</feature>
<feature type="domain" description="BHLH" evidence="2">
    <location>
        <begin position="141"/>
        <end position="191"/>
    </location>
</feature>
<feature type="compositionally biased region" description="Basic and acidic residues" evidence="1">
    <location>
        <begin position="603"/>
        <end position="618"/>
    </location>
</feature>
<dbReference type="InterPro" id="IPR011598">
    <property type="entry name" value="bHLH_dom"/>
</dbReference>
<feature type="region of interest" description="Disordered" evidence="1">
    <location>
        <begin position="304"/>
        <end position="329"/>
    </location>
</feature>
<name>A0A446B8K9_9PEZI</name>
<feature type="compositionally biased region" description="Low complexity" evidence="1">
    <location>
        <begin position="474"/>
        <end position="493"/>
    </location>
</feature>
<evidence type="ECO:0000259" key="2">
    <source>
        <dbReference type="PROSITE" id="PS50888"/>
    </source>
</evidence>
<dbReference type="SMART" id="SM00353">
    <property type="entry name" value="HLH"/>
    <property type="match status" value="1"/>
</dbReference>
<evidence type="ECO:0000313" key="4">
    <source>
        <dbReference type="Proteomes" id="UP000289323"/>
    </source>
</evidence>
<feature type="compositionally biased region" description="Polar residues" evidence="1">
    <location>
        <begin position="230"/>
        <end position="253"/>
    </location>
</feature>
<dbReference type="Pfam" id="PF00010">
    <property type="entry name" value="HLH"/>
    <property type="match status" value="1"/>
</dbReference>
<feature type="region of interest" description="Disordered" evidence="1">
    <location>
        <begin position="543"/>
        <end position="650"/>
    </location>
</feature>
<feature type="compositionally biased region" description="Low complexity" evidence="1">
    <location>
        <begin position="108"/>
        <end position="124"/>
    </location>
</feature>
<organism evidence="3 4">
    <name type="scientific">Thermothielavioides terrestris</name>
    <dbReference type="NCBI Taxonomy" id="2587410"/>
    <lineage>
        <taxon>Eukaryota</taxon>
        <taxon>Fungi</taxon>
        <taxon>Dikarya</taxon>
        <taxon>Ascomycota</taxon>
        <taxon>Pezizomycotina</taxon>
        <taxon>Sordariomycetes</taxon>
        <taxon>Sordariomycetidae</taxon>
        <taxon>Sordariales</taxon>
        <taxon>Chaetomiaceae</taxon>
        <taxon>Thermothielavioides</taxon>
    </lineage>
</organism>
<sequence length="692" mass="73421">MPRTTLLPTPASSTDIKGQDGSKMASLQLAFELPPPAVASEGSPSLPTTTATLYPTQASETVKSRRRSSAANPPKDQFALPPPPTRSRKIIQMKPREEASAETPSSNAKKSGTAAASTAAAAAGTKRKQPSATSAAGRKIARKTAHSLIERRRRSKMNEEFAVLKSLIPACTGEMYKLAILQASIEYVRYLEDCIAKLKAQCGSDAKADAETKRAPSGLPSPALGDGYNASRSYPSTNHSGSPDIEMTSSPSVASPGFTPIAGRSQQPSVSPALAPEDARNRHNSYSSVSSEYRLHGYSTPATTSPFFGPQHPHSAYGSALTSPALPPQRDLDQEATAALLMLNQMDRRASSTSTIAPRGMSVRDLLIRDGPVVPGGAYHSQPQQRTSYFCAFPRLPVKWSGGDYSQVSFPSPPAASTPRTLPPYPADLHRRQNSGSYRPRILPVVPANALPSDSPTPGRLHQPNPSKVAPALPAAVSTTPTANTTAASTRSRPARTIFSAAKTRPLRLVEESLIRSRKRKAPVFYAQSSRTAIRSLTYITVQHRHHHQPPDSATTTTTPPAGGAIADIMATTNPVMPKVTAPLPSLPGTAIRPGAGASGGGEGDKDRLLADLRRQLDDSASDASSVDSRGRRRRRNNNKQLTQAGGGGLAAPAVLPRLAETKPVRLQLGLNLDVELELKARLQGDVSLTLL</sequence>
<gene>
    <name evidence="3" type="ORF">TT172_LOCUS1269</name>
</gene>
<feature type="region of interest" description="Disordered" evidence="1">
    <location>
        <begin position="35"/>
        <end position="141"/>
    </location>
</feature>
<dbReference type="PANTHER" id="PTHR46266">
    <property type="entry name" value="TRANSCRIPTION FACTOR TT8"/>
    <property type="match status" value="1"/>
</dbReference>
<dbReference type="PROSITE" id="PS50888">
    <property type="entry name" value="BHLH"/>
    <property type="match status" value="1"/>
</dbReference>
<dbReference type="AlphaFoldDB" id="A0A446B8K9"/>